<dbReference type="PROSITE" id="PS50011">
    <property type="entry name" value="PROTEIN_KINASE_DOM"/>
    <property type="match status" value="1"/>
</dbReference>
<dbReference type="Gene3D" id="1.10.510.10">
    <property type="entry name" value="Transferase(Phosphotransferase) domain 1"/>
    <property type="match status" value="2"/>
</dbReference>
<protein>
    <submittedName>
        <fullName evidence="4">Kinase-like protein</fullName>
    </submittedName>
</protein>
<dbReference type="InterPro" id="IPR001245">
    <property type="entry name" value="Ser-Thr/Tyr_kinase_cat_dom"/>
</dbReference>
<keyword evidence="1" id="KW-0547">Nucleotide-binding</keyword>
<dbReference type="GO" id="GO:0005524">
    <property type="term" value="F:ATP binding"/>
    <property type="evidence" value="ECO:0007669"/>
    <property type="project" value="UniProtKB-KW"/>
</dbReference>
<reference evidence="4" key="1">
    <citation type="submission" date="2016-06" db="EMBL/GenBank/DDBJ databases">
        <title>Draft Genome sequence of the fungus Inonotus baumii.</title>
        <authorList>
            <person name="Zhu H."/>
            <person name="Lin W."/>
        </authorList>
    </citation>
    <scope>NUCLEOTIDE SEQUENCE</scope>
    <source>
        <strain evidence="4">821</strain>
    </source>
</reference>
<evidence type="ECO:0000313" key="5">
    <source>
        <dbReference type="Proteomes" id="UP000757232"/>
    </source>
</evidence>
<dbReference type="Pfam" id="PF07714">
    <property type="entry name" value="PK_Tyr_Ser-Thr"/>
    <property type="match status" value="1"/>
</dbReference>
<dbReference type="InterPro" id="IPR000719">
    <property type="entry name" value="Prot_kinase_dom"/>
</dbReference>
<sequence length="360" mass="40420">MSGSSTDSSDPVPLIPNSNLLQVLKPRVLNWLSHLDISSSVLYKEEDFVSGGGYGDVFKGHITLSDQTKVKVAIKRLRFYMREDILSLFEKEIYVWSKLRHKNILPLIGYAFSNGHGYPLLVSEWMDNGSAWTYVQQKPDCNLLHIDNVLVSSSGDALICDFGCSRMITASQSLAKPSSGLKGTPRYQAYELLTDGGFKGYTKEADVWAFGMTVYELLARQRPYSHLSDSQVLLAIVRRELPQPPPSFTPSIWRDSGVNRTLWEVCQHCWIHDPSIRIDIATVLADLRLPRGRRGPRITSIDSDDNIGGTDMGQSASGELTYADLLDSNLLQSATTEHWWSSFFSFEMLVFVLILFTLPD</sequence>
<gene>
    <name evidence="4" type="ORF">A7U60_g4342</name>
</gene>
<dbReference type="Pfam" id="PF00069">
    <property type="entry name" value="Pkinase"/>
    <property type="match status" value="1"/>
</dbReference>
<dbReference type="GO" id="GO:0004674">
    <property type="term" value="F:protein serine/threonine kinase activity"/>
    <property type="evidence" value="ECO:0007669"/>
    <property type="project" value="TreeGrafter"/>
</dbReference>
<proteinExistence type="predicted"/>
<comment type="caution">
    <text evidence="4">The sequence shown here is derived from an EMBL/GenBank/DDBJ whole genome shotgun (WGS) entry which is preliminary data.</text>
</comment>
<dbReference type="EMBL" id="LNZH02000177">
    <property type="protein sequence ID" value="OCB88527.1"/>
    <property type="molecule type" value="Genomic_DNA"/>
</dbReference>
<dbReference type="InterPro" id="IPR051681">
    <property type="entry name" value="Ser/Thr_Kinases-Pseudokinases"/>
</dbReference>
<dbReference type="SUPFAM" id="SSF56112">
    <property type="entry name" value="Protein kinase-like (PK-like)"/>
    <property type="match status" value="1"/>
</dbReference>
<dbReference type="AlphaFoldDB" id="A0A9Q5HYT9"/>
<keyword evidence="4" id="KW-0418">Kinase</keyword>
<evidence type="ECO:0000259" key="3">
    <source>
        <dbReference type="PROSITE" id="PS50011"/>
    </source>
</evidence>
<dbReference type="PANTHER" id="PTHR44329">
    <property type="entry name" value="SERINE/THREONINE-PROTEIN KINASE TNNI3K-RELATED"/>
    <property type="match status" value="1"/>
</dbReference>
<dbReference type="PANTHER" id="PTHR44329:SF298">
    <property type="entry name" value="MIXED LINEAGE KINASE DOMAIN-LIKE PROTEIN"/>
    <property type="match status" value="1"/>
</dbReference>
<accession>A0A9Q5HYT9</accession>
<name>A0A9Q5HYT9_SANBA</name>
<feature type="domain" description="Protein kinase" evidence="3">
    <location>
        <begin position="43"/>
        <end position="289"/>
    </location>
</feature>
<keyword evidence="2" id="KW-0067">ATP-binding</keyword>
<evidence type="ECO:0000256" key="1">
    <source>
        <dbReference type="ARBA" id="ARBA00022741"/>
    </source>
</evidence>
<evidence type="ECO:0000256" key="2">
    <source>
        <dbReference type="ARBA" id="ARBA00022840"/>
    </source>
</evidence>
<dbReference type="Proteomes" id="UP000757232">
    <property type="component" value="Unassembled WGS sequence"/>
</dbReference>
<evidence type="ECO:0000313" key="4">
    <source>
        <dbReference type="EMBL" id="OCB88527.1"/>
    </source>
</evidence>
<organism evidence="4 5">
    <name type="scientific">Sanghuangporus baumii</name>
    <name type="common">Phellinus baumii</name>
    <dbReference type="NCBI Taxonomy" id="108892"/>
    <lineage>
        <taxon>Eukaryota</taxon>
        <taxon>Fungi</taxon>
        <taxon>Dikarya</taxon>
        <taxon>Basidiomycota</taxon>
        <taxon>Agaricomycotina</taxon>
        <taxon>Agaricomycetes</taxon>
        <taxon>Hymenochaetales</taxon>
        <taxon>Hymenochaetaceae</taxon>
        <taxon>Sanghuangporus</taxon>
    </lineage>
</organism>
<dbReference type="OrthoDB" id="4062651at2759"/>
<keyword evidence="5" id="KW-1185">Reference proteome</keyword>
<keyword evidence="4" id="KW-0808">Transferase</keyword>
<dbReference type="InterPro" id="IPR011009">
    <property type="entry name" value="Kinase-like_dom_sf"/>
</dbReference>